<reference evidence="2 3" key="1">
    <citation type="submission" date="2021-05" db="EMBL/GenBank/DDBJ databases">
        <title>Phylogenetic classification of ten novel species belonging to the genus Bifidobacterium comprising B. colchicus sp. nov., B. abeli sp. nov., B. bicoloris sp. nov., B. guerezis sp. nov., B. rosaliae sp. nov., B. santillanensis sp. nov., B. argentati sp. nov., B. amazzoni sp. nov., B. pluviali sp. nov., and B. pinnaculum sp. nov.</title>
        <authorList>
            <person name="Lugli G.A."/>
            <person name="Ruiz Garcia L."/>
            <person name="Margolles A."/>
            <person name="Ventura M."/>
        </authorList>
    </citation>
    <scope>NUCLEOTIDE SEQUENCE [LARGE SCALE GENOMIC DNA]</scope>
    <source>
        <strain evidence="2 3">82T10</strain>
    </source>
</reference>
<evidence type="ECO:0000313" key="3">
    <source>
        <dbReference type="Proteomes" id="UP000700815"/>
    </source>
</evidence>
<organism evidence="2 3">
    <name type="scientific">Bifidobacterium miconis</name>
    <dbReference type="NCBI Taxonomy" id="2834435"/>
    <lineage>
        <taxon>Bacteria</taxon>
        <taxon>Bacillati</taxon>
        <taxon>Actinomycetota</taxon>
        <taxon>Actinomycetes</taxon>
        <taxon>Bifidobacteriales</taxon>
        <taxon>Bifidobacteriaceae</taxon>
        <taxon>Bifidobacterium</taxon>
    </lineage>
</organism>
<feature type="compositionally biased region" description="Basic and acidic residues" evidence="1">
    <location>
        <begin position="262"/>
        <end position="273"/>
    </location>
</feature>
<accession>A0ABS6WFG1</accession>
<comment type="caution">
    <text evidence="2">The sequence shown here is derived from an EMBL/GenBank/DDBJ whole genome shotgun (WGS) entry which is preliminary data.</text>
</comment>
<proteinExistence type="predicted"/>
<dbReference type="RefSeq" id="WP_219058543.1">
    <property type="nucleotide sequence ID" value="NZ_JAHBBH010000012.1"/>
</dbReference>
<evidence type="ECO:0000313" key="2">
    <source>
        <dbReference type="EMBL" id="MBW3092470.1"/>
    </source>
</evidence>
<evidence type="ECO:0008006" key="4">
    <source>
        <dbReference type="Google" id="ProtNLM"/>
    </source>
</evidence>
<feature type="region of interest" description="Disordered" evidence="1">
    <location>
        <begin position="233"/>
        <end position="274"/>
    </location>
</feature>
<sequence>MYALGNNAPVVPAYADTTSMRSELGHVEIRFGNDPSNMNWLRPDHPYAAVSAPDGIESSVHMLRDGDSIVTSVTLGNATGKTICAAVGDIGITLPLEDRYWDETDDYSIERHCNAHLFCGGTCSWVLALRMSGKAPHLGLVLTEGALAAYSVSRDFAQYSNDRGCFVLHPEAMEFAPGQTCTISWVIFPCDSREDFFAQAAERSRFIDARWDRTVVFPGETTTLRIRPSFDVCDTSGSSETRDANADGANDSADGRIGAAHDSAHDRSHDRADSAAVTVNGKPARPLGDGTYAFDYTPVYADAFTHDAYNDRIGEHVFTVEAGRRTVHTRVFVSAPLGELLAERVRFIARKQQYRGDDPHLKGAYLAYDNEDQRQYYYAGDDYGKVINDYNAGRERVCMALLVNAYLSALDRGVWSNESGDSLADVAHLLFSDGGAPSLRDELAASLTEYRAFMERELVDTATGEVFNDSPRDNSYRRLYNAPWFAELYVEFWKSDGDVENLRIAVRILKWFYQGGGSRFYPLELPVLALGRALRDAGETALYAEMRELFLTHARTLAGLGLHYPKHEVNYEQSIVAPAASVILQTAVLTGDHDLLRAGFEQLRVLDQFNGCQPDAHLNEVAIRHWDGFWFGKRKQYGDTFPHYWSGLTGDVFELVGDLLVDGGGDGGDLSGAVAGGAAAGGANDVVAAANAAAGDDVAAAGKFVREHLLTLLAPQSGGFPTEYHRRAAASRRALLQLFFPDGTASCAYVFPFSVNGERTHFADPMANDQDWALYFIVRRLLETK</sequence>
<dbReference type="Proteomes" id="UP000700815">
    <property type="component" value="Unassembled WGS sequence"/>
</dbReference>
<gene>
    <name evidence="2" type="ORF">KIH79_05830</name>
</gene>
<name>A0ABS6WFG1_9BIFI</name>
<dbReference type="EMBL" id="JAHBBH010000012">
    <property type="protein sequence ID" value="MBW3092470.1"/>
    <property type="molecule type" value="Genomic_DNA"/>
</dbReference>
<evidence type="ECO:0000256" key="1">
    <source>
        <dbReference type="SAM" id="MobiDB-lite"/>
    </source>
</evidence>
<protein>
    <recommendedName>
        <fullName evidence="4">Six-hairpin glycosidase</fullName>
    </recommendedName>
</protein>
<keyword evidence="3" id="KW-1185">Reference proteome</keyword>